<dbReference type="Pfam" id="PF00106">
    <property type="entry name" value="adh_short"/>
    <property type="match status" value="1"/>
</dbReference>
<evidence type="ECO:0000256" key="2">
    <source>
        <dbReference type="ARBA" id="ARBA00022857"/>
    </source>
</evidence>
<dbReference type="Gene3D" id="3.40.50.720">
    <property type="entry name" value="NAD(P)-binding Rossmann-like Domain"/>
    <property type="match status" value="1"/>
</dbReference>
<evidence type="ECO:0000256" key="1">
    <source>
        <dbReference type="ARBA" id="ARBA00006484"/>
    </source>
</evidence>
<dbReference type="InterPro" id="IPR036291">
    <property type="entry name" value="NAD(P)-bd_dom_sf"/>
</dbReference>
<evidence type="ECO:0000313" key="6">
    <source>
        <dbReference type="Proteomes" id="UP001140560"/>
    </source>
</evidence>
<comment type="similarity">
    <text evidence="1">Belongs to the short-chain dehydrogenases/reductases (SDR) family.</text>
</comment>
<evidence type="ECO:0000313" key="5">
    <source>
        <dbReference type="EMBL" id="KAJ4366961.1"/>
    </source>
</evidence>
<keyword evidence="6" id="KW-1185">Reference proteome</keyword>
<dbReference type="PANTHER" id="PTHR43391">
    <property type="entry name" value="RETINOL DEHYDROGENASE-RELATED"/>
    <property type="match status" value="1"/>
</dbReference>
<dbReference type="GO" id="GO:0016491">
    <property type="term" value="F:oxidoreductase activity"/>
    <property type="evidence" value="ECO:0007669"/>
    <property type="project" value="UniProtKB-KW"/>
</dbReference>
<name>A0A9W8Y6H2_9PLEO</name>
<organism evidence="5 6">
    <name type="scientific">Neocucurbitaria cava</name>
    <dbReference type="NCBI Taxonomy" id="798079"/>
    <lineage>
        <taxon>Eukaryota</taxon>
        <taxon>Fungi</taxon>
        <taxon>Dikarya</taxon>
        <taxon>Ascomycota</taxon>
        <taxon>Pezizomycotina</taxon>
        <taxon>Dothideomycetes</taxon>
        <taxon>Pleosporomycetidae</taxon>
        <taxon>Pleosporales</taxon>
        <taxon>Pleosporineae</taxon>
        <taxon>Cucurbitariaceae</taxon>
        <taxon>Neocucurbitaria</taxon>
    </lineage>
</organism>
<feature type="compositionally biased region" description="Polar residues" evidence="4">
    <location>
        <begin position="10"/>
        <end position="21"/>
    </location>
</feature>
<dbReference type="EMBL" id="JAPEUY010000013">
    <property type="protein sequence ID" value="KAJ4366961.1"/>
    <property type="molecule type" value="Genomic_DNA"/>
</dbReference>
<protein>
    <recommendedName>
        <fullName evidence="7">NAD(P)-binding protein</fullName>
    </recommendedName>
</protein>
<keyword evidence="2" id="KW-0521">NADP</keyword>
<dbReference type="SUPFAM" id="SSF51735">
    <property type="entry name" value="NAD(P)-binding Rossmann-fold domains"/>
    <property type="match status" value="1"/>
</dbReference>
<accession>A0A9W8Y6H2</accession>
<reference evidence="5" key="1">
    <citation type="submission" date="2022-10" db="EMBL/GenBank/DDBJ databases">
        <title>Tapping the CABI collections for fungal endophytes: first genome assemblies for Collariella, Neodidymelliopsis, Ascochyta clinopodiicola, Didymella pomorum, Didymosphaeria variabile, Neocosmospora piperis and Neocucurbitaria cava.</title>
        <authorList>
            <person name="Hill R."/>
        </authorList>
    </citation>
    <scope>NUCLEOTIDE SEQUENCE</scope>
    <source>
        <strain evidence="5">IMI 356814</strain>
    </source>
</reference>
<keyword evidence="3" id="KW-0560">Oxidoreductase</keyword>
<gene>
    <name evidence="5" type="ORF">N0V83_007491</name>
</gene>
<dbReference type="CDD" id="cd05233">
    <property type="entry name" value="SDR_c"/>
    <property type="match status" value="1"/>
</dbReference>
<dbReference type="PANTHER" id="PTHR43391:SF14">
    <property type="entry name" value="DEHYDROGENASE_REDUCTASE SDR FAMILY PROTEIN 7-LIKE"/>
    <property type="match status" value="1"/>
</dbReference>
<feature type="region of interest" description="Disordered" evidence="4">
    <location>
        <begin position="1"/>
        <end position="32"/>
    </location>
</feature>
<sequence>MSHHRPKDTTLASTFTPTTHAKATPPRPVRKPLPKPLNVLIIGASRGIGEHIAYAYAHALSTHPSSHLILAARESSSAELAAVAQRARACARGQDGVKPSSSTTTTGTTMTITVTTLSVDITSSPSVACLAASVKDLLTTTSQRGGLDVVVLNSGYSGPVVLKVHEGNPQDFQDVFDVNVQGTYLVAHYFIPLLRDHPGGSSAARTFIVVNSFAACIINGHIANTAYCVSKFAQARLVEFLAEQYGGGDGEQEQEGVLAIAVHPGAVNTEMADKTTPESFRPYLTDDVGLCGAFCVWLSRERRMWLSGRLLGATWDVDEFLAKKGKIEEQDLLKFSYRVGDASNRH</sequence>
<dbReference type="OrthoDB" id="1933717at2759"/>
<dbReference type="PRINTS" id="PR00081">
    <property type="entry name" value="GDHRDH"/>
</dbReference>
<evidence type="ECO:0008006" key="7">
    <source>
        <dbReference type="Google" id="ProtNLM"/>
    </source>
</evidence>
<comment type="caution">
    <text evidence="5">The sequence shown here is derived from an EMBL/GenBank/DDBJ whole genome shotgun (WGS) entry which is preliminary data.</text>
</comment>
<evidence type="ECO:0000256" key="3">
    <source>
        <dbReference type="ARBA" id="ARBA00023002"/>
    </source>
</evidence>
<proteinExistence type="inferred from homology"/>
<dbReference type="AlphaFoldDB" id="A0A9W8Y6H2"/>
<evidence type="ECO:0000256" key="4">
    <source>
        <dbReference type="SAM" id="MobiDB-lite"/>
    </source>
</evidence>
<dbReference type="Proteomes" id="UP001140560">
    <property type="component" value="Unassembled WGS sequence"/>
</dbReference>
<dbReference type="InterPro" id="IPR002347">
    <property type="entry name" value="SDR_fam"/>
</dbReference>